<gene>
    <name evidence="2" type="ORF">SAMN05660350_03924</name>
</gene>
<dbReference type="AlphaFoldDB" id="A0A1M7UTT2"/>
<feature type="compositionally biased region" description="Basic residues" evidence="1">
    <location>
        <begin position="455"/>
        <end position="464"/>
    </location>
</feature>
<feature type="compositionally biased region" description="Low complexity" evidence="1">
    <location>
        <begin position="78"/>
        <end position="97"/>
    </location>
</feature>
<evidence type="ECO:0000313" key="2">
    <source>
        <dbReference type="EMBL" id="SHN86350.1"/>
    </source>
</evidence>
<dbReference type="EMBL" id="FRDM01000029">
    <property type="protein sequence ID" value="SHN86350.1"/>
    <property type="molecule type" value="Genomic_DNA"/>
</dbReference>
<name>A0A1M7UTT2_9ACTN</name>
<protein>
    <submittedName>
        <fullName evidence="2">Uncharacterized protein</fullName>
    </submittedName>
</protein>
<dbReference type="Proteomes" id="UP000184428">
    <property type="component" value="Unassembled WGS sequence"/>
</dbReference>
<accession>A0A1M7UTT2</accession>
<feature type="compositionally biased region" description="Gly residues" evidence="1">
    <location>
        <begin position="98"/>
        <end position="110"/>
    </location>
</feature>
<reference evidence="2 3" key="1">
    <citation type="submission" date="2016-12" db="EMBL/GenBank/DDBJ databases">
        <authorList>
            <person name="Song W.-J."/>
            <person name="Kurnit D.M."/>
        </authorList>
    </citation>
    <scope>NUCLEOTIDE SEQUENCE [LARGE SCALE GENOMIC DNA]</scope>
    <source>
        <strain evidence="2 3">DSM 43162</strain>
    </source>
</reference>
<organism evidence="2 3">
    <name type="scientific">Geodermatophilus obscurus</name>
    <dbReference type="NCBI Taxonomy" id="1861"/>
    <lineage>
        <taxon>Bacteria</taxon>
        <taxon>Bacillati</taxon>
        <taxon>Actinomycetota</taxon>
        <taxon>Actinomycetes</taxon>
        <taxon>Geodermatophilales</taxon>
        <taxon>Geodermatophilaceae</taxon>
        <taxon>Geodermatophilus</taxon>
    </lineage>
</organism>
<feature type="compositionally biased region" description="Basic and acidic residues" evidence="1">
    <location>
        <begin position="372"/>
        <end position="382"/>
    </location>
</feature>
<feature type="compositionally biased region" description="Pro residues" evidence="1">
    <location>
        <begin position="41"/>
        <end position="72"/>
    </location>
</feature>
<proteinExistence type="predicted"/>
<sequence length="464" mass="44351">MPGEGRCGIMPGFGRGPPGPAAGRGPPAPGPGREPAAGRGPPAPGPGREPPGPAGPGRGPPAAGPGRGPPAAGPGRGAPPDGAGRGALLKGLLPGRGAARGPGRGPGDGAAGRAPGVAPPAEPGRGAPGRGPPGAAGGCWVGALAAGASGAGAVGRGPGTGAPGRAAPDPGPAPGRGPGVGAPGARVTGGCGAGAGADGAAGAAGTDGADGAAAAGACGAAGALGRGAGLGAAWPPPLPVLLPSASRSRRATGASTVEEADFTNSPCSLSLASTVLLSTPNSLASSCTRALPGTDLLFVRPAACPRDLVVSTACGWSSGGLHGLLIRRRPALDVRTHRARVRLCWCGCRSCGARSCAVARPGPVPRRRRRRRAEDVVPERTGLHRGAAASGEAQRPEEGPASLRCAQALRCGVQRGAPAGEPPSRVGDEGPVAGDDAQQVGDRSALPAAHTGAHRDRRFGHPAL</sequence>
<feature type="region of interest" description="Disordered" evidence="1">
    <location>
        <begin position="1"/>
        <end position="133"/>
    </location>
</feature>
<evidence type="ECO:0000313" key="3">
    <source>
        <dbReference type="Proteomes" id="UP000184428"/>
    </source>
</evidence>
<evidence type="ECO:0000256" key="1">
    <source>
        <dbReference type="SAM" id="MobiDB-lite"/>
    </source>
</evidence>
<feature type="region of interest" description="Disordered" evidence="1">
    <location>
        <begin position="414"/>
        <end position="464"/>
    </location>
</feature>
<feature type="region of interest" description="Disordered" evidence="1">
    <location>
        <begin position="154"/>
        <end position="184"/>
    </location>
</feature>
<feature type="region of interest" description="Disordered" evidence="1">
    <location>
        <begin position="360"/>
        <end position="400"/>
    </location>
</feature>